<reference evidence="7 8" key="1">
    <citation type="submission" date="2022-10" db="EMBL/GenBank/DDBJ databases">
        <title>Paucibacter sp. hw1 Genome sequencing.</title>
        <authorList>
            <person name="Park S."/>
        </authorList>
    </citation>
    <scope>NUCLEOTIDE SEQUENCE [LARGE SCALE GENOMIC DNA]</scope>
    <source>
        <strain evidence="8">hw1</strain>
    </source>
</reference>
<keyword evidence="4" id="KW-0963">Cytoplasm</keyword>
<evidence type="ECO:0000256" key="1">
    <source>
        <dbReference type="ARBA" id="ARBA00004453"/>
    </source>
</evidence>
<evidence type="ECO:0000256" key="2">
    <source>
        <dbReference type="ARBA" id="ARBA00008657"/>
    </source>
</evidence>
<dbReference type="PANTHER" id="PTHR38103">
    <property type="entry name" value="RECOMBINATION-ASSOCIATED PROTEIN RDGC"/>
    <property type="match status" value="1"/>
</dbReference>
<comment type="caution">
    <text evidence="7">The sequence shown here is derived from an EMBL/GenBank/DDBJ whole genome shotgun (WGS) entry which is preliminary data.</text>
</comment>
<dbReference type="InterPro" id="IPR007476">
    <property type="entry name" value="RdgC"/>
</dbReference>
<accession>A0ABT5KG72</accession>
<dbReference type="RefSeq" id="WP_273601095.1">
    <property type="nucleotide sequence ID" value="NZ_JAQQXT010000009.1"/>
</dbReference>
<evidence type="ECO:0000313" key="8">
    <source>
        <dbReference type="Proteomes" id="UP001221189"/>
    </source>
</evidence>
<dbReference type="Pfam" id="PF04381">
    <property type="entry name" value="RdgC"/>
    <property type="match status" value="1"/>
</dbReference>
<feature type="region of interest" description="Disordered" evidence="6">
    <location>
        <begin position="306"/>
        <end position="334"/>
    </location>
</feature>
<evidence type="ECO:0000256" key="4">
    <source>
        <dbReference type="ARBA" id="ARBA00022490"/>
    </source>
</evidence>
<keyword evidence="5" id="KW-0233">DNA recombination</keyword>
<name>A0ABT5KG72_9BURK</name>
<organism evidence="7 8">
    <name type="scientific">Roseateles albus</name>
    <dbReference type="NCBI Taxonomy" id="2987525"/>
    <lineage>
        <taxon>Bacteria</taxon>
        <taxon>Pseudomonadati</taxon>
        <taxon>Pseudomonadota</taxon>
        <taxon>Betaproteobacteria</taxon>
        <taxon>Burkholderiales</taxon>
        <taxon>Sphaerotilaceae</taxon>
        <taxon>Roseateles</taxon>
    </lineage>
</organism>
<proteinExistence type="inferred from homology"/>
<gene>
    <name evidence="7" type="ORF">PRZ03_15200</name>
</gene>
<comment type="similarity">
    <text evidence="2">Belongs to the RdgC family.</text>
</comment>
<dbReference type="EMBL" id="JAQQXT010000009">
    <property type="protein sequence ID" value="MDC8772931.1"/>
    <property type="molecule type" value="Genomic_DNA"/>
</dbReference>
<sequence length="334" mass="36866">MFKNLMVYRVGLDWQPTIEQIEDSLAKTTFVETGATQQQSMGWAPPRGIEHAPLIEDIGGHWLLKLMIEQRVLPSSVVKRRTDEMAERIEAETGRKPGKKQTKDLKEQATLELLPMAFTKQSAIRVWIAPAQHLLMIDAGSAGRAEEVVTLLIKELPGLNLHLIQTAEAPASCMAAWLMDGVPPEGFTIDRECELKSVDEMKSVVRYARHSLDIEEVRQHLTGGKSPTRLAMSWRDRVSFMLTDTLQIKKISFLDVVFEGRESGDKDEAFDADAAIATGELCKLIPELIDGLGGEHDFLAAGAALAEQPARPSVPAQDSAPQQPLADAEPAPWD</sequence>
<evidence type="ECO:0000256" key="5">
    <source>
        <dbReference type="ARBA" id="ARBA00023172"/>
    </source>
</evidence>
<comment type="subcellular location">
    <subcellularLocation>
        <location evidence="1">Cytoplasm</location>
        <location evidence="1">Nucleoid</location>
    </subcellularLocation>
</comment>
<evidence type="ECO:0000256" key="3">
    <source>
        <dbReference type="ARBA" id="ARBA00022296"/>
    </source>
</evidence>
<protein>
    <recommendedName>
        <fullName evidence="3">Recombination-associated protein RdgC</fullName>
    </recommendedName>
</protein>
<keyword evidence="8" id="KW-1185">Reference proteome</keyword>
<evidence type="ECO:0000313" key="7">
    <source>
        <dbReference type="EMBL" id="MDC8772931.1"/>
    </source>
</evidence>
<evidence type="ECO:0000256" key="6">
    <source>
        <dbReference type="SAM" id="MobiDB-lite"/>
    </source>
</evidence>
<dbReference type="PANTHER" id="PTHR38103:SF1">
    <property type="entry name" value="RECOMBINATION-ASSOCIATED PROTEIN RDGC"/>
    <property type="match status" value="1"/>
</dbReference>
<dbReference type="NCBIfam" id="NF001464">
    <property type="entry name" value="PRK00321.1-5"/>
    <property type="match status" value="1"/>
</dbReference>
<dbReference type="Proteomes" id="UP001221189">
    <property type="component" value="Unassembled WGS sequence"/>
</dbReference>
<dbReference type="NCBIfam" id="NF001463">
    <property type="entry name" value="PRK00321.1-4"/>
    <property type="match status" value="1"/>
</dbReference>